<dbReference type="EMBL" id="BARS01024772">
    <property type="protein sequence ID" value="GAG11671.1"/>
    <property type="molecule type" value="Genomic_DNA"/>
</dbReference>
<feature type="non-terminal residue" evidence="1">
    <location>
        <position position="128"/>
    </location>
</feature>
<gene>
    <name evidence="1" type="ORF">S01H1_39270</name>
</gene>
<protein>
    <submittedName>
        <fullName evidence="1">Uncharacterized protein</fullName>
    </submittedName>
</protein>
<name>X0WG33_9ZZZZ</name>
<accession>X0WG33</accession>
<organism evidence="1">
    <name type="scientific">marine sediment metagenome</name>
    <dbReference type="NCBI Taxonomy" id="412755"/>
    <lineage>
        <taxon>unclassified sequences</taxon>
        <taxon>metagenomes</taxon>
        <taxon>ecological metagenomes</taxon>
    </lineage>
</organism>
<reference evidence="1" key="1">
    <citation type="journal article" date="2014" name="Front. Microbiol.">
        <title>High frequency of phylogenetically diverse reductive dehalogenase-homologous genes in deep subseafloor sedimentary metagenomes.</title>
        <authorList>
            <person name="Kawai M."/>
            <person name="Futagami T."/>
            <person name="Toyoda A."/>
            <person name="Takaki Y."/>
            <person name="Nishi S."/>
            <person name="Hori S."/>
            <person name="Arai W."/>
            <person name="Tsubouchi T."/>
            <person name="Morono Y."/>
            <person name="Uchiyama I."/>
            <person name="Ito T."/>
            <person name="Fujiyama A."/>
            <person name="Inagaki F."/>
            <person name="Takami H."/>
        </authorList>
    </citation>
    <scope>NUCLEOTIDE SEQUENCE</scope>
    <source>
        <strain evidence="1">Expedition CK06-06</strain>
    </source>
</reference>
<comment type="caution">
    <text evidence="1">The sequence shown here is derived from an EMBL/GenBank/DDBJ whole genome shotgun (WGS) entry which is preliminary data.</text>
</comment>
<dbReference type="AlphaFoldDB" id="X0WG33"/>
<proteinExistence type="predicted"/>
<evidence type="ECO:0000313" key="1">
    <source>
        <dbReference type="EMBL" id="GAG11671.1"/>
    </source>
</evidence>
<sequence>MNTSNTAEKGISEIVGVFTDPILVFPGGWGDTLPEWIKNAITMERLEMNMRALKGEEMTGTDAEACAYLYTAGLTAPMDHDWSQIYLYIAGKTYARHKGNQVPDDIQVESLNDYQLRELNRLESWLYR</sequence>